<dbReference type="InterPro" id="IPR009003">
    <property type="entry name" value="Peptidase_S1_PA"/>
</dbReference>
<keyword evidence="6" id="KW-1185">Reference proteome</keyword>
<proteinExistence type="inferred from homology"/>
<keyword evidence="3" id="KW-0378">Hydrolase</keyword>
<dbReference type="Pfam" id="PF13365">
    <property type="entry name" value="Trypsin_2"/>
    <property type="match status" value="1"/>
</dbReference>
<dbReference type="AlphaFoldDB" id="A0A0S7BKM8"/>
<dbReference type="STRING" id="360412.LARV_02137"/>
<reference evidence="5" key="1">
    <citation type="submission" date="2015-07" db="EMBL/GenBank/DDBJ databases">
        <title>Draft Genome Sequences of Anaerolinea thermolimosa IMO-1, Bellilinea caldifistulae GOMI-1, Leptolinea tardivitalis YMTK-2, Levilinea saccharolytica KIBI-1,Longilinea arvoryzae KOME-1, Previously Described as Members of the Anaerolineaceae (Chloroflexi).</title>
        <authorList>
            <person name="Sekiguchi Y."/>
            <person name="Ohashi A."/>
            <person name="Matsuura N."/>
            <person name="Tourlousse M.D."/>
        </authorList>
    </citation>
    <scope>NUCLEOTIDE SEQUENCE [LARGE SCALE GENOMIC DNA]</scope>
    <source>
        <strain evidence="5">KOME-1</strain>
    </source>
</reference>
<evidence type="ECO:0000313" key="6">
    <source>
        <dbReference type="Proteomes" id="UP000055060"/>
    </source>
</evidence>
<dbReference type="SMART" id="SM00228">
    <property type="entry name" value="PDZ"/>
    <property type="match status" value="1"/>
</dbReference>
<dbReference type="GO" id="GO:0006508">
    <property type="term" value="P:proteolysis"/>
    <property type="evidence" value="ECO:0007669"/>
    <property type="project" value="UniProtKB-KW"/>
</dbReference>
<dbReference type="PROSITE" id="PS50106">
    <property type="entry name" value="PDZ"/>
    <property type="match status" value="1"/>
</dbReference>
<dbReference type="SUPFAM" id="SSF50156">
    <property type="entry name" value="PDZ domain-like"/>
    <property type="match status" value="1"/>
</dbReference>
<dbReference type="InterPro" id="IPR001940">
    <property type="entry name" value="Peptidase_S1C"/>
</dbReference>
<name>A0A0S7BKM8_9CHLR</name>
<dbReference type="InterPro" id="IPR036034">
    <property type="entry name" value="PDZ_sf"/>
</dbReference>
<dbReference type="Pfam" id="PF13180">
    <property type="entry name" value="PDZ_2"/>
    <property type="match status" value="1"/>
</dbReference>
<dbReference type="SUPFAM" id="SSF50494">
    <property type="entry name" value="Trypsin-like serine proteases"/>
    <property type="match status" value="1"/>
</dbReference>
<dbReference type="InterPro" id="IPR001478">
    <property type="entry name" value="PDZ"/>
</dbReference>
<dbReference type="PANTHER" id="PTHR43343">
    <property type="entry name" value="PEPTIDASE S12"/>
    <property type="match status" value="1"/>
</dbReference>
<dbReference type="Proteomes" id="UP000055060">
    <property type="component" value="Unassembled WGS sequence"/>
</dbReference>
<keyword evidence="2 5" id="KW-0645">Protease</keyword>
<evidence type="ECO:0000256" key="3">
    <source>
        <dbReference type="ARBA" id="ARBA00022801"/>
    </source>
</evidence>
<evidence type="ECO:0000256" key="2">
    <source>
        <dbReference type="ARBA" id="ARBA00022670"/>
    </source>
</evidence>
<evidence type="ECO:0000256" key="1">
    <source>
        <dbReference type="ARBA" id="ARBA00010541"/>
    </source>
</evidence>
<dbReference type="GO" id="GO:0004252">
    <property type="term" value="F:serine-type endopeptidase activity"/>
    <property type="evidence" value="ECO:0007669"/>
    <property type="project" value="InterPro"/>
</dbReference>
<dbReference type="RefSeq" id="WP_075073632.1">
    <property type="nucleotide sequence ID" value="NZ_DF967972.1"/>
</dbReference>
<dbReference type="PRINTS" id="PR00834">
    <property type="entry name" value="PROTEASES2C"/>
</dbReference>
<organism evidence="5">
    <name type="scientific">Longilinea arvoryzae</name>
    <dbReference type="NCBI Taxonomy" id="360412"/>
    <lineage>
        <taxon>Bacteria</taxon>
        <taxon>Bacillati</taxon>
        <taxon>Chloroflexota</taxon>
        <taxon>Anaerolineae</taxon>
        <taxon>Anaerolineales</taxon>
        <taxon>Anaerolineaceae</taxon>
        <taxon>Longilinea</taxon>
    </lineage>
</organism>
<accession>A0A0S7BKM8</accession>
<evidence type="ECO:0000259" key="4">
    <source>
        <dbReference type="PROSITE" id="PS50106"/>
    </source>
</evidence>
<feature type="domain" description="PDZ" evidence="4">
    <location>
        <begin position="310"/>
        <end position="368"/>
    </location>
</feature>
<gene>
    <name evidence="5" type="ORF">LARV_02137</name>
</gene>
<dbReference type="PANTHER" id="PTHR43343:SF3">
    <property type="entry name" value="PROTEASE DO-LIKE 8, CHLOROPLASTIC"/>
    <property type="match status" value="1"/>
</dbReference>
<evidence type="ECO:0000313" key="5">
    <source>
        <dbReference type="EMBL" id="GAP14369.1"/>
    </source>
</evidence>
<dbReference type="Gene3D" id="2.40.10.10">
    <property type="entry name" value="Trypsin-like serine proteases"/>
    <property type="match status" value="2"/>
</dbReference>
<comment type="similarity">
    <text evidence="1">Belongs to the peptidase S1C family.</text>
</comment>
<dbReference type="InterPro" id="IPR051201">
    <property type="entry name" value="Chloro_Bact_Ser_Proteases"/>
</dbReference>
<sequence length="379" mass="38892">MKRGWVVLLLLIVAFGAGLAGTLVGGVIVYQGMVGRSSAAPTAGASPSNTTLAGSPTETLQIQTVNIETAITDAVEKVGPAVVTVVGQLPDQMSFFGVISGGTASGSGVIISDQGYIITNNHVIEGAQSLKVILANGDERSAQVVGSDQFTDLAVLKVDGALPAIAELGNSNTLKPGETVIAIGSPLGNFKNTVTTGVISATGRSLDSGNGYLMENLLQTDAAINQGNSGGPLVNLAGQVIGINTLILRDSQSSSTVVEGLGFSIPSSTVQVIAGKIIANGSIARPNVGIRYQTIDPATAQRYNLPVQWGVYVVDVTPNSPADKAGIKVGDIITQIGDYPLSDSQPYLNALFHYAPGDTVTLKVARDSKTLELTLTFSS</sequence>
<dbReference type="EMBL" id="DF967972">
    <property type="protein sequence ID" value="GAP14369.1"/>
    <property type="molecule type" value="Genomic_DNA"/>
</dbReference>
<dbReference type="Gene3D" id="2.30.42.10">
    <property type="match status" value="1"/>
</dbReference>
<dbReference type="InterPro" id="IPR043504">
    <property type="entry name" value="Peptidase_S1_PA_chymotrypsin"/>
</dbReference>
<dbReference type="OrthoDB" id="9758917at2"/>
<protein>
    <submittedName>
        <fullName evidence="5">Trypsin-like serine protease, typically periplasmic, contain C-terminal PDZ domain</fullName>
    </submittedName>
</protein>